<proteinExistence type="inferred from homology"/>
<keyword evidence="7" id="KW-1185">Reference proteome</keyword>
<organism evidence="6 7">
    <name type="scientific">Aeromonas encheleia</name>
    <dbReference type="NCBI Taxonomy" id="73010"/>
    <lineage>
        <taxon>Bacteria</taxon>
        <taxon>Pseudomonadati</taxon>
        <taxon>Pseudomonadota</taxon>
        <taxon>Gammaproteobacteria</taxon>
        <taxon>Aeromonadales</taxon>
        <taxon>Aeromonadaceae</taxon>
        <taxon>Aeromonas</taxon>
    </lineage>
</organism>
<keyword evidence="3 5" id="KW-0732">Signal</keyword>
<feature type="signal peptide" evidence="5">
    <location>
        <begin position="1"/>
        <end position="23"/>
    </location>
</feature>
<gene>
    <name evidence="6" type="ORF">NHF51_05350</name>
</gene>
<dbReference type="GO" id="GO:0043709">
    <property type="term" value="P:cell adhesion involved in single-species biofilm formation"/>
    <property type="evidence" value="ECO:0007669"/>
    <property type="project" value="TreeGrafter"/>
</dbReference>
<keyword evidence="4" id="KW-0281">Fimbrium</keyword>
<evidence type="ECO:0000256" key="2">
    <source>
        <dbReference type="ARBA" id="ARBA00006671"/>
    </source>
</evidence>
<dbReference type="GO" id="GO:0009289">
    <property type="term" value="C:pilus"/>
    <property type="evidence" value="ECO:0007669"/>
    <property type="project" value="UniProtKB-SubCell"/>
</dbReference>
<dbReference type="PANTHER" id="PTHR33420:SF3">
    <property type="entry name" value="FIMBRIAL SUBUNIT ELFA"/>
    <property type="match status" value="1"/>
</dbReference>
<dbReference type="Proteomes" id="UP001056890">
    <property type="component" value="Chromosome"/>
</dbReference>
<dbReference type="InterPro" id="IPR036937">
    <property type="entry name" value="Adhesion_dom_fimbrial_sf"/>
</dbReference>
<dbReference type="Pfam" id="PF16970">
    <property type="entry name" value="FimA"/>
    <property type="match status" value="1"/>
</dbReference>
<dbReference type="SUPFAM" id="SSF49401">
    <property type="entry name" value="Bacterial adhesins"/>
    <property type="match status" value="1"/>
</dbReference>
<dbReference type="RefSeq" id="WP_042652711.1">
    <property type="nucleotide sequence ID" value="NZ_CAWMEL010000012.1"/>
</dbReference>
<evidence type="ECO:0000256" key="1">
    <source>
        <dbReference type="ARBA" id="ARBA00004561"/>
    </source>
</evidence>
<comment type="similarity">
    <text evidence="2">Belongs to the fimbrial protein family.</text>
</comment>
<reference evidence="6" key="1">
    <citation type="submission" date="2022-06" db="EMBL/GenBank/DDBJ databases">
        <title>Complete Genome of Aeromonas sp. Strain SOD01 Isolated from an Urban Freshwater Stream.</title>
        <authorList>
            <person name="Williams L.E."/>
            <person name="Brysgel T."/>
            <person name="Capestro E.M."/>
            <person name="Foltz G.V."/>
            <person name="Gardner A.E."/>
            <person name="Ingrassia J."/>
            <person name="Peterson E."/>
            <person name="Arruda J."/>
            <person name="Flaherty I."/>
            <person name="Hunt M."/>
            <person name="Pappas G."/>
            <person name="Ramsaran S."/>
            <person name="Rocha M."/>
        </authorList>
    </citation>
    <scope>NUCLEOTIDE SEQUENCE</scope>
    <source>
        <strain evidence="6">SOD01</strain>
    </source>
</reference>
<comment type="subcellular location">
    <subcellularLocation>
        <location evidence="1">Fimbrium</location>
    </subcellularLocation>
</comment>
<dbReference type="EMBL" id="CP099717">
    <property type="protein sequence ID" value="USV58583.1"/>
    <property type="molecule type" value="Genomic_DNA"/>
</dbReference>
<feature type="chain" id="PRO_5042095201" evidence="5">
    <location>
        <begin position="24"/>
        <end position="181"/>
    </location>
</feature>
<sequence length="181" mass="17923">MKTNALFVLALAMGGLVSVPAAAFNGTITINGEVTAGTCAIAVNGGNASATVTLPTVSTNALSSIGQTAGATGFNLALTSCPTTGSVRAYFENIGVAQATGNLSNKAVAAGGKNPAQNVEVQILSANSTPIDLRTNTGNNVLVDFSATGGATLYYSAQYIATGAVGAGLVSADLIYSLDYH</sequence>
<dbReference type="InterPro" id="IPR050263">
    <property type="entry name" value="Bact_Fimbrial_Adh_Pro"/>
</dbReference>
<evidence type="ECO:0000256" key="4">
    <source>
        <dbReference type="ARBA" id="ARBA00023263"/>
    </source>
</evidence>
<dbReference type="InterPro" id="IPR039458">
    <property type="entry name" value="FimA-like"/>
</dbReference>
<dbReference type="PANTHER" id="PTHR33420">
    <property type="entry name" value="FIMBRIAL SUBUNIT ELFA-RELATED"/>
    <property type="match status" value="1"/>
</dbReference>
<evidence type="ECO:0000256" key="5">
    <source>
        <dbReference type="SAM" id="SignalP"/>
    </source>
</evidence>
<evidence type="ECO:0000313" key="6">
    <source>
        <dbReference type="EMBL" id="USV58583.1"/>
    </source>
</evidence>
<name>A0AAE9SCV2_9GAMM</name>
<protein>
    <submittedName>
        <fullName evidence="6">Type 1 fimbrial protein</fullName>
    </submittedName>
</protein>
<dbReference type="Gene3D" id="2.60.40.1090">
    <property type="entry name" value="Fimbrial-type adhesion domain"/>
    <property type="match status" value="1"/>
</dbReference>
<accession>A0AAE9SCV2</accession>
<dbReference type="InterPro" id="IPR008966">
    <property type="entry name" value="Adhesion_dom_sf"/>
</dbReference>
<evidence type="ECO:0000313" key="7">
    <source>
        <dbReference type="Proteomes" id="UP001056890"/>
    </source>
</evidence>
<evidence type="ECO:0000256" key="3">
    <source>
        <dbReference type="ARBA" id="ARBA00022729"/>
    </source>
</evidence>
<dbReference type="AlphaFoldDB" id="A0AAE9SCV2"/>